<protein>
    <submittedName>
        <fullName evidence="1">Uncharacterized protein</fullName>
    </submittedName>
</protein>
<evidence type="ECO:0000313" key="2">
    <source>
        <dbReference type="Proteomes" id="UP000324629"/>
    </source>
</evidence>
<organism evidence="1 2">
    <name type="scientific">Paragonimus westermani</name>
    <dbReference type="NCBI Taxonomy" id="34504"/>
    <lineage>
        <taxon>Eukaryota</taxon>
        <taxon>Metazoa</taxon>
        <taxon>Spiralia</taxon>
        <taxon>Lophotrochozoa</taxon>
        <taxon>Platyhelminthes</taxon>
        <taxon>Trematoda</taxon>
        <taxon>Digenea</taxon>
        <taxon>Plagiorchiida</taxon>
        <taxon>Troglotremata</taxon>
        <taxon>Troglotrematidae</taxon>
        <taxon>Paragonimus</taxon>
    </lineage>
</organism>
<reference evidence="1 2" key="1">
    <citation type="journal article" date="2019" name="Gigascience">
        <title>Whole-genome sequence of the oriental lung fluke Paragonimus westermani.</title>
        <authorList>
            <person name="Oey H."/>
            <person name="Zakrzewski M."/>
            <person name="Narain K."/>
            <person name="Devi K.R."/>
            <person name="Agatsuma T."/>
            <person name="Nawaratna S."/>
            <person name="Gobert G.N."/>
            <person name="Jones M.K."/>
            <person name="Ragan M.A."/>
            <person name="McManus D.P."/>
            <person name="Krause L."/>
        </authorList>
    </citation>
    <scope>NUCLEOTIDE SEQUENCE [LARGE SCALE GENOMIC DNA]</scope>
    <source>
        <strain evidence="1 2">IND2009</strain>
    </source>
</reference>
<gene>
    <name evidence="1" type="ORF">DEA37_0002928</name>
</gene>
<dbReference type="Proteomes" id="UP000324629">
    <property type="component" value="Unassembled WGS sequence"/>
</dbReference>
<dbReference type="GO" id="GO:0016641">
    <property type="term" value="F:oxidoreductase activity, acting on the CH-NH2 group of donors, oxygen as acceptor"/>
    <property type="evidence" value="ECO:0007669"/>
    <property type="project" value="InterPro"/>
</dbReference>
<proteinExistence type="predicted"/>
<evidence type="ECO:0000313" key="1">
    <source>
        <dbReference type="EMBL" id="KAA3673109.1"/>
    </source>
</evidence>
<sequence length="94" mass="10668">MKVFSRYEVVDTDKRLVSVGLKASFCLEDNICKPGATPKFRCSNVIDRKGTQGKTLHRCSPPFKDTEHLLTEDEESRNMYKLGASIRPLSVTFE</sequence>
<dbReference type="EMBL" id="QNGE01004221">
    <property type="protein sequence ID" value="KAA3673109.1"/>
    <property type="molecule type" value="Genomic_DNA"/>
</dbReference>
<name>A0A5J4NCW9_9TREM</name>
<comment type="caution">
    <text evidence="1">The sequence shown here is derived from an EMBL/GenBank/DDBJ whole genome shotgun (WGS) entry which is preliminary data.</text>
</comment>
<dbReference type="Pfam" id="PF01186">
    <property type="entry name" value="Lysyl_oxidase"/>
    <property type="match status" value="1"/>
</dbReference>
<dbReference type="GO" id="GO:0005507">
    <property type="term" value="F:copper ion binding"/>
    <property type="evidence" value="ECO:0007669"/>
    <property type="project" value="InterPro"/>
</dbReference>
<keyword evidence="2" id="KW-1185">Reference proteome</keyword>
<dbReference type="AlphaFoldDB" id="A0A5J4NCW9"/>
<accession>A0A5J4NCW9</accession>
<dbReference type="InterPro" id="IPR001695">
    <property type="entry name" value="Lysyl_oxidase"/>
</dbReference>